<proteinExistence type="predicted"/>
<dbReference type="PROSITE" id="PS50966">
    <property type="entry name" value="ZF_SWIM"/>
    <property type="match status" value="1"/>
</dbReference>
<dbReference type="InterPro" id="IPR007527">
    <property type="entry name" value="Znf_SWIM"/>
</dbReference>
<dbReference type="Gene3D" id="3.90.320.10">
    <property type="match status" value="1"/>
</dbReference>
<dbReference type="GO" id="GO:0008270">
    <property type="term" value="F:zinc ion binding"/>
    <property type="evidence" value="ECO:0007669"/>
    <property type="project" value="UniProtKB-KW"/>
</dbReference>
<dbReference type="Proteomes" id="UP000821837">
    <property type="component" value="Unassembled WGS sequence"/>
</dbReference>
<evidence type="ECO:0000313" key="3">
    <source>
        <dbReference type="EMBL" id="KAH7969689.1"/>
    </source>
</evidence>
<sequence>MRDGDVEYFKKYYRMTPQQFDYIHSIVEEDLQREFCIMEPISPAERLAMTLRNITQAHCTCRGGTSGQCKHAAAVVTNVNKEDTSTKTFVENVWKRPSAKQLGMYKGVLFSEMYPPKPPEQKLGPVARKEYESKTGRKVIQVGLVISTSQQWLCCSPD</sequence>
<reference evidence="3" key="2">
    <citation type="submission" date="2021-09" db="EMBL/GenBank/DDBJ databases">
        <authorList>
            <person name="Jia N."/>
            <person name="Wang J."/>
            <person name="Shi W."/>
            <person name="Du L."/>
            <person name="Sun Y."/>
            <person name="Zhan W."/>
            <person name="Jiang J."/>
            <person name="Wang Q."/>
            <person name="Zhang B."/>
            <person name="Ji P."/>
            <person name="Sakyi L.B."/>
            <person name="Cui X."/>
            <person name="Yuan T."/>
            <person name="Jiang B."/>
            <person name="Yang W."/>
            <person name="Lam T.T.-Y."/>
            <person name="Chang Q."/>
            <person name="Ding S."/>
            <person name="Wang X."/>
            <person name="Zhu J."/>
            <person name="Ruan X."/>
            <person name="Zhao L."/>
            <person name="Wei J."/>
            <person name="Que T."/>
            <person name="Du C."/>
            <person name="Cheng J."/>
            <person name="Dai P."/>
            <person name="Han X."/>
            <person name="Huang E."/>
            <person name="Gao Y."/>
            <person name="Liu J."/>
            <person name="Shao H."/>
            <person name="Ye R."/>
            <person name="Li L."/>
            <person name="Wei W."/>
            <person name="Wang X."/>
            <person name="Wang C."/>
            <person name="Huo Q."/>
            <person name="Li W."/>
            <person name="Guo W."/>
            <person name="Chen H."/>
            <person name="Chen S."/>
            <person name="Zhou L."/>
            <person name="Zhou L."/>
            <person name="Ni X."/>
            <person name="Tian J."/>
            <person name="Zhou Y."/>
            <person name="Sheng Y."/>
            <person name="Liu T."/>
            <person name="Pan Y."/>
            <person name="Xia L."/>
            <person name="Li J."/>
            <person name="Zhao F."/>
            <person name="Cao W."/>
        </authorList>
    </citation>
    <scope>NUCLEOTIDE SEQUENCE</scope>
    <source>
        <strain evidence="3">Rsan-2018</strain>
        <tissue evidence="3">Larvae</tissue>
    </source>
</reference>
<dbReference type="Pfam" id="PF04434">
    <property type="entry name" value="SWIM"/>
    <property type="match status" value="1"/>
</dbReference>
<name>A0A9D4T4D8_RHISA</name>
<dbReference type="AlphaFoldDB" id="A0A9D4T4D8"/>
<dbReference type="InterPro" id="IPR011604">
    <property type="entry name" value="PDDEXK-like_dom_sf"/>
</dbReference>
<protein>
    <recommendedName>
        <fullName evidence="2">SWIM-type domain-containing protein</fullName>
    </recommendedName>
</protein>
<gene>
    <name evidence="3" type="ORF">HPB52_021174</name>
</gene>
<evidence type="ECO:0000313" key="4">
    <source>
        <dbReference type="Proteomes" id="UP000821837"/>
    </source>
</evidence>
<reference evidence="3" key="1">
    <citation type="journal article" date="2020" name="Cell">
        <title>Large-Scale Comparative Analyses of Tick Genomes Elucidate Their Genetic Diversity and Vector Capacities.</title>
        <authorList>
            <consortium name="Tick Genome and Microbiome Consortium (TIGMIC)"/>
            <person name="Jia N."/>
            <person name="Wang J."/>
            <person name="Shi W."/>
            <person name="Du L."/>
            <person name="Sun Y."/>
            <person name="Zhan W."/>
            <person name="Jiang J.F."/>
            <person name="Wang Q."/>
            <person name="Zhang B."/>
            <person name="Ji P."/>
            <person name="Bell-Sakyi L."/>
            <person name="Cui X.M."/>
            <person name="Yuan T.T."/>
            <person name="Jiang B.G."/>
            <person name="Yang W.F."/>
            <person name="Lam T.T."/>
            <person name="Chang Q.C."/>
            <person name="Ding S.J."/>
            <person name="Wang X.J."/>
            <person name="Zhu J.G."/>
            <person name="Ruan X.D."/>
            <person name="Zhao L."/>
            <person name="Wei J.T."/>
            <person name="Ye R.Z."/>
            <person name="Que T.C."/>
            <person name="Du C.H."/>
            <person name="Zhou Y.H."/>
            <person name="Cheng J.X."/>
            <person name="Dai P.F."/>
            <person name="Guo W.B."/>
            <person name="Han X.H."/>
            <person name="Huang E.J."/>
            <person name="Li L.F."/>
            <person name="Wei W."/>
            <person name="Gao Y.C."/>
            <person name="Liu J.Z."/>
            <person name="Shao H.Z."/>
            <person name="Wang X."/>
            <person name="Wang C.C."/>
            <person name="Yang T.C."/>
            <person name="Huo Q.B."/>
            <person name="Li W."/>
            <person name="Chen H.Y."/>
            <person name="Chen S.E."/>
            <person name="Zhou L.G."/>
            <person name="Ni X.B."/>
            <person name="Tian J.H."/>
            <person name="Sheng Y."/>
            <person name="Liu T."/>
            <person name="Pan Y.S."/>
            <person name="Xia L.Y."/>
            <person name="Li J."/>
            <person name="Zhao F."/>
            <person name="Cao W.C."/>
        </authorList>
    </citation>
    <scope>NUCLEOTIDE SEQUENCE</scope>
    <source>
        <strain evidence="3">Rsan-2018</strain>
    </source>
</reference>
<accession>A0A9D4T4D8</accession>
<keyword evidence="1" id="KW-0862">Zinc</keyword>
<evidence type="ECO:0000259" key="2">
    <source>
        <dbReference type="PROSITE" id="PS50966"/>
    </source>
</evidence>
<dbReference type="VEuPathDB" id="VectorBase:RSAN_038205"/>
<comment type="caution">
    <text evidence="3">The sequence shown here is derived from an EMBL/GenBank/DDBJ whole genome shotgun (WGS) entry which is preliminary data.</text>
</comment>
<keyword evidence="4" id="KW-1185">Reference proteome</keyword>
<keyword evidence="1" id="KW-0863">Zinc-finger</keyword>
<dbReference type="EMBL" id="JABSTV010001248">
    <property type="protein sequence ID" value="KAH7969689.1"/>
    <property type="molecule type" value="Genomic_DNA"/>
</dbReference>
<organism evidence="3 4">
    <name type="scientific">Rhipicephalus sanguineus</name>
    <name type="common">Brown dog tick</name>
    <name type="synonym">Ixodes sanguineus</name>
    <dbReference type="NCBI Taxonomy" id="34632"/>
    <lineage>
        <taxon>Eukaryota</taxon>
        <taxon>Metazoa</taxon>
        <taxon>Ecdysozoa</taxon>
        <taxon>Arthropoda</taxon>
        <taxon>Chelicerata</taxon>
        <taxon>Arachnida</taxon>
        <taxon>Acari</taxon>
        <taxon>Parasitiformes</taxon>
        <taxon>Ixodida</taxon>
        <taxon>Ixodoidea</taxon>
        <taxon>Ixodidae</taxon>
        <taxon>Rhipicephalinae</taxon>
        <taxon>Rhipicephalus</taxon>
        <taxon>Rhipicephalus</taxon>
    </lineage>
</organism>
<evidence type="ECO:0000256" key="1">
    <source>
        <dbReference type="PROSITE-ProRule" id="PRU00325"/>
    </source>
</evidence>
<keyword evidence="1" id="KW-0479">Metal-binding</keyword>
<feature type="domain" description="SWIM-type" evidence="2">
    <location>
        <begin position="45"/>
        <end position="80"/>
    </location>
</feature>